<evidence type="ECO:0008006" key="4">
    <source>
        <dbReference type="Google" id="ProtNLM"/>
    </source>
</evidence>
<gene>
    <name evidence="2" type="ORF">ACFO5U_14955</name>
</gene>
<dbReference type="EMBL" id="JBHSGL010000015">
    <property type="protein sequence ID" value="MFC4714146.1"/>
    <property type="molecule type" value="Genomic_DNA"/>
</dbReference>
<comment type="caution">
    <text evidence="2">The sequence shown here is derived from an EMBL/GenBank/DDBJ whole genome shotgun (WGS) entry which is preliminary data.</text>
</comment>
<keyword evidence="1" id="KW-0472">Membrane</keyword>
<organism evidence="2 3">
    <name type="scientific">Planococcus dechangensis</name>
    <dbReference type="NCBI Taxonomy" id="1176255"/>
    <lineage>
        <taxon>Bacteria</taxon>
        <taxon>Bacillati</taxon>
        <taxon>Bacillota</taxon>
        <taxon>Bacilli</taxon>
        <taxon>Bacillales</taxon>
        <taxon>Caryophanaceae</taxon>
        <taxon>Planococcus</taxon>
    </lineage>
</organism>
<feature type="transmembrane region" description="Helical" evidence="1">
    <location>
        <begin position="113"/>
        <end position="137"/>
    </location>
</feature>
<proteinExistence type="predicted"/>
<protein>
    <recommendedName>
        <fullName evidence="4">Cbb3-type cytochrome c oxidase subunit I</fullName>
    </recommendedName>
</protein>
<feature type="transmembrane region" description="Helical" evidence="1">
    <location>
        <begin position="21"/>
        <end position="40"/>
    </location>
</feature>
<feature type="transmembrane region" description="Helical" evidence="1">
    <location>
        <begin position="79"/>
        <end position="101"/>
    </location>
</feature>
<keyword evidence="1" id="KW-0812">Transmembrane</keyword>
<evidence type="ECO:0000256" key="1">
    <source>
        <dbReference type="SAM" id="Phobius"/>
    </source>
</evidence>
<name>A0ABV9MGA3_9BACL</name>
<reference evidence="3" key="1">
    <citation type="journal article" date="2019" name="Int. J. Syst. Evol. Microbiol.">
        <title>The Global Catalogue of Microorganisms (GCM) 10K type strain sequencing project: providing services to taxonomists for standard genome sequencing and annotation.</title>
        <authorList>
            <consortium name="The Broad Institute Genomics Platform"/>
            <consortium name="The Broad Institute Genome Sequencing Center for Infectious Disease"/>
            <person name="Wu L."/>
            <person name="Ma J."/>
        </authorList>
    </citation>
    <scope>NUCLEOTIDE SEQUENCE [LARGE SCALE GENOMIC DNA]</scope>
    <source>
        <strain evidence="3">CGMCC 1.12151</strain>
    </source>
</reference>
<dbReference type="Proteomes" id="UP001595932">
    <property type="component" value="Unassembled WGS sequence"/>
</dbReference>
<accession>A0ABV9MGA3</accession>
<evidence type="ECO:0000313" key="3">
    <source>
        <dbReference type="Proteomes" id="UP001595932"/>
    </source>
</evidence>
<sequence>MNSTTEKKFNNKLEKKWSLRLIQVAAIFGFIGTYMGSQMAGTMDYALRPIHAHILLVGWLSVFAWGIFYRLYTIKYKKLVTAHGILSLVGAIGLTTGMWFYNLNPFNMNDTFVLIYFIVGGSILLIAFALFAVITFFTEKDY</sequence>
<evidence type="ECO:0000313" key="2">
    <source>
        <dbReference type="EMBL" id="MFC4714146.1"/>
    </source>
</evidence>
<feature type="transmembrane region" description="Helical" evidence="1">
    <location>
        <begin position="52"/>
        <end position="72"/>
    </location>
</feature>
<dbReference type="RefSeq" id="WP_377279873.1">
    <property type="nucleotide sequence ID" value="NZ_JBHSGL010000015.1"/>
</dbReference>
<keyword evidence="3" id="KW-1185">Reference proteome</keyword>
<keyword evidence="1" id="KW-1133">Transmembrane helix</keyword>